<accession>A0AAD8FHS0</accession>
<comment type="caution">
    <text evidence="2">The sequence shown here is derived from an EMBL/GenBank/DDBJ whole genome shotgun (WGS) entry which is preliminary data.</text>
</comment>
<feature type="compositionally biased region" description="Polar residues" evidence="1">
    <location>
        <begin position="7"/>
        <end position="17"/>
    </location>
</feature>
<name>A0AAD8FHS0_BIOPF</name>
<reference evidence="2" key="2">
    <citation type="submission" date="2023-04" db="EMBL/GenBank/DDBJ databases">
        <authorList>
            <person name="Bu L."/>
            <person name="Lu L."/>
            <person name="Laidemitt M.R."/>
            <person name="Zhang S.M."/>
            <person name="Mutuku M."/>
            <person name="Mkoji G."/>
            <person name="Steinauer M."/>
            <person name="Loker E.S."/>
        </authorList>
    </citation>
    <scope>NUCLEOTIDE SEQUENCE</scope>
    <source>
        <strain evidence="2">KasaAsao</strain>
        <tissue evidence="2">Whole Snail</tissue>
    </source>
</reference>
<dbReference type="EMBL" id="JASAOG010000016">
    <property type="protein sequence ID" value="KAK0064805.1"/>
    <property type="molecule type" value="Genomic_DNA"/>
</dbReference>
<dbReference type="AlphaFoldDB" id="A0AAD8FHS0"/>
<dbReference type="Proteomes" id="UP001233172">
    <property type="component" value="Unassembled WGS sequence"/>
</dbReference>
<evidence type="ECO:0000313" key="3">
    <source>
        <dbReference type="Proteomes" id="UP001233172"/>
    </source>
</evidence>
<evidence type="ECO:0000313" key="2">
    <source>
        <dbReference type="EMBL" id="KAK0064805.1"/>
    </source>
</evidence>
<organism evidence="2 3">
    <name type="scientific">Biomphalaria pfeifferi</name>
    <name type="common">Bloodfluke planorb</name>
    <name type="synonym">Freshwater snail</name>
    <dbReference type="NCBI Taxonomy" id="112525"/>
    <lineage>
        <taxon>Eukaryota</taxon>
        <taxon>Metazoa</taxon>
        <taxon>Spiralia</taxon>
        <taxon>Lophotrochozoa</taxon>
        <taxon>Mollusca</taxon>
        <taxon>Gastropoda</taxon>
        <taxon>Heterobranchia</taxon>
        <taxon>Euthyneura</taxon>
        <taxon>Panpulmonata</taxon>
        <taxon>Hygrophila</taxon>
        <taxon>Lymnaeoidea</taxon>
        <taxon>Planorbidae</taxon>
        <taxon>Biomphalaria</taxon>
    </lineage>
</organism>
<sequence length="62" mass="6821">PDPIALRTSNDYETTGRPNLVLTRAESGSSHEDLAFRSGLLCQQSTDQFLHTTSLPLTLYSP</sequence>
<evidence type="ECO:0000256" key="1">
    <source>
        <dbReference type="SAM" id="MobiDB-lite"/>
    </source>
</evidence>
<proteinExistence type="predicted"/>
<keyword evidence="3" id="KW-1185">Reference proteome</keyword>
<feature type="non-terminal residue" evidence="2">
    <location>
        <position position="1"/>
    </location>
</feature>
<gene>
    <name evidence="2" type="ORF">Bpfe_005894</name>
</gene>
<reference evidence="2" key="1">
    <citation type="journal article" date="2023" name="PLoS Negl. Trop. Dis.">
        <title>A genome sequence for Biomphalaria pfeifferi, the major vector snail for the human-infecting parasite Schistosoma mansoni.</title>
        <authorList>
            <person name="Bu L."/>
            <person name="Lu L."/>
            <person name="Laidemitt M.R."/>
            <person name="Zhang S.M."/>
            <person name="Mutuku M."/>
            <person name="Mkoji G."/>
            <person name="Steinauer M."/>
            <person name="Loker E.S."/>
        </authorList>
    </citation>
    <scope>NUCLEOTIDE SEQUENCE</scope>
    <source>
        <strain evidence="2">KasaAsao</strain>
    </source>
</reference>
<feature type="region of interest" description="Disordered" evidence="1">
    <location>
        <begin position="1"/>
        <end position="20"/>
    </location>
</feature>
<protein>
    <submittedName>
        <fullName evidence="2">Uncharacterized protein</fullName>
    </submittedName>
</protein>